<dbReference type="KEGG" id="nio:NITINOP_3269"/>
<dbReference type="STRING" id="1715989.NITINOP_3269"/>
<keyword evidence="4" id="KW-1185">Reference proteome</keyword>
<gene>
    <name evidence="3" type="ORF">NITINOP_3269</name>
</gene>
<evidence type="ECO:0000256" key="1">
    <source>
        <dbReference type="SAM" id="MobiDB-lite"/>
    </source>
</evidence>
<dbReference type="RefSeq" id="WP_062487390.1">
    <property type="nucleotide sequence ID" value="NZ_LN885086.1"/>
</dbReference>
<accession>A0A0S4KV19</accession>
<dbReference type="EMBL" id="LN885086">
    <property type="protein sequence ID" value="CUQ68241.1"/>
    <property type="molecule type" value="Genomic_DNA"/>
</dbReference>
<feature type="transmembrane region" description="Helical" evidence="2">
    <location>
        <begin position="383"/>
        <end position="403"/>
    </location>
</feature>
<keyword evidence="2" id="KW-0472">Membrane</keyword>
<organism evidence="3 4">
    <name type="scientific">Candidatus Nitrospira inopinata</name>
    <dbReference type="NCBI Taxonomy" id="1715989"/>
    <lineage>
        <taxon>Bacteria</taxon>
        <taxon>Pseudomonadati</taxon>
        <taxon>Nitrospirota</taxon>
        <taxon>Nitrospiria</taxon>
        <taxon>Nitrospirales</taxon>
        <taxon>Nitrospiraceae</taxon>
        <taxon>Nitrospira</taxon>
    </lineage>
</organism>
<protein>
    <recommendedName>
        <fullName evidence="5">DUF3422 domain-containing protein</fullName>
    </recommendedName>
</protein>
<keyword evidence="2" id="KW-0812">Transmembrane</keyword>
<dbReference type="Pfam" id="PF11902">
    <property type="entry name" value="DUF3422"/>
    <property type="match status" value="1"/>
</dbReference>
<feature type="region of interest" description="Disordered" evidence="1">
    <location>
        <begin position="446"/>
        <end position="476"/>
    </location>
</feature>
<name>A0A0S4KV19_9BACT</name>
<feature type="compositionally biased region" description="Basic and acidic residues" evidence="1">
    <location>
        <begin position="459"/>
        <end position="476"/>
    </location>
</feature>
<dbReference type="Proteomes" id="UP000066284">
    <property type="component" value="Chromosome 1"/>
</dbReference>
<dbReference type="AlphaFoldDB" id="A0A0S4KV19"/>
<reference evidence="4" key="1">
    <citation type="submission" date="2015-09" db="EMBL/GenBank/DDBJ databases">
        <authorList>
            <person name="Daims H."/>
        </authorList>
    </citation>
    <scope>NUCLEOTIDE SEQUENCE [LARGE SCALE GENOMIC DNA]</scope>
</reference>
<sequence>MNHQPPPKSEADTLLRTLHERPQMPLADWLRAPAHVHYQAFRMADPPAQRAASRKEFQLLLETLEIPPETVVLRDTFGYGVKETRDGERLIVLWQAHTEYYKYQSWHLPPPDRGGVAFGPLTFPGYRFPDTLLGTAVCRLDMVLTPEMPPPRERLRALLPGPMLYGSRILNDHTGVFASFTPDDHGRERYWVTVGASSLHPSHLKDVVDAVVRIETYYHLLLMQKPLFSAAIDQVYKFEQVHLKQREIITDHIGHADARTLQRWLNSLTQDLLKTNRMAGRLHFELSAAAPYDKIVHATLASLAEKPIESYRPLSDYVLSGITGVAEGYQQLLKRVDTLRSGFEGVISIIRTRVDLLVEAQNLTLLQSVDKTTKSQVLLQHTVEGLSVIVIAYYLSGLMGYVFKGLSEVGWLANYNLASAIFVPVAIGLAFVVTTISRKYLHKKLAGEPSAPVPSPANRKQEEEPPHGESERKREA</sequence>
<evidence type="ECO:0000313" key="4">
    <source>
        <dbReference type="Proteomes" id="UP000066284"/>
    </source>
</evidence>
<dbReference type="OrthoDB" id="9767470at2"/>
<proteinExistence type="predicted"/>
<evidence type="ECO:0008006" key="5">
    <source>
        <dbReference type="Google" id="ProtNLM"/>
    </source>
</evidence>
<keyword evidence="2" id="KW-1133">Transmembrane helix</keyword>
<evidence type="ECO:0000313" key="3">
    <source>
        <dbReference type="EMBL" id="CUQ68241.1"/>
    </source>
</evidence>
<dbReference type="InterPro" id="IPR021830">
    <property type="entry name" value="DUF3422"/>
</dbReference>
<feature type="transmembrane region" description="Helical" evidence="2">
    <location>
        <begin position="415"/>
        <end position="436"/>
    </location>
</feature>
<evidence type="ECO:0000256" key="2">
    <source>
        <dbReference type="SAM" id="Phobius"/>
    </source>
</evidence>